<dbReference type="SUPFAM" id="SSF160207">
    <property type="entry name" value="NMB0488-like"/>
    <property type="match status" value="1"/>
</dbReference>
<dbReference type="AlphaFoldDB" id="G3AAJ4"/>
<dbReference type="InterPro" id="IPR009888">
    <property type="entry name" value="CdiI_Proteobact"/>
</dbReference>
<name>G3AAJ4_9RALS</name>
<dbReference type="RefSeq" id="WP_197333016.1">
    <property type="nucleotide sequence ID" value="NZ_CP115945.1"/>
</dbReference>
<evidence type="ECO:0000313" key="1">
    <source>
        <dbReference type="EMBL" id="CCA88260.1"/>
    </source>
</evidence>
<dbReference type="Pfam" id="PF07262">
    <property type="entry name" value="CdiI"/>
    <property type="match status" value="1"/>
</dbReference>
<accession>G3AAJ4</accession>
<dbReference type="InterPro" id="IPR037891">
    <property type="entry name" value="Cdil-like_sf"/>
</dbReference>
<dbReference type="Gene3D" id="3.40.1590.10">
    <property type="entry name" value="NMB0488-like"/>
    <property type="match status" value="1"/>
</dbReference>
<dbReference type="EMBL" id="FR854090">
    <property type="protein sequence ID" value="CCA88260.1"/>
    <property type="molecule type" value="Genomic_DNA"/>
</dbReference>
<reference evidence="1" key="1">
    <citation type="journal article" date="2011" name="PLoS ONE">
        <title>Ralstonia syzygii, the Blood Disease Bacterium and some Asian R. solanacearum strains form a single genomic species despite divergent lifestyles.</title>
        <authorList>
            <person name="Remenant B."/>
            <person name="de Cambiaire J.C."/>
            <person name="Cellier G."/>
            <person name="Jacobs J.M."/>
            <person name="Mangenot S."/>
            <person name="Barbe V."/>
            <person name="Lajus A."/>
            <person name="Vallenet D."/>
            <person name="Medigue C."/>
            <person name="Fegan M."/>
            <person name="Allen C."/>
            <person name="Prior P."/>
        </authorList>
    </citation>
    <scope>NUCLEOTIDE SEQUENCE</scope>
    <source>
        <strain evidence="1">R24</strain>
    </source>
</reference>
<reference evidence="1" key="2">
    <citation type="submission" date="2011-04" db="EMBL/GenBank/DDBJ databases">
        <authorList>
            <person name="Genoscope - CEA"/>
        </authorList>
    </citation>
    <scope>NUCLEOTIDE SEQUENCE</scope>
    <source>
        <strain evidence="1">R24</strain>
    </source>
</reference>
<organism evidence="1">
    <name type="scientific">Ralstonia syzygii R24</name>
    <dbReference type="NCBI Taxonomy" id="907261"/>
    <lineage>
        <taxon>Bacteria</taxon>
        <taxon>Pseudomonadati</taxon>
        <taxon>Pseudomonadota</taxon>
        <taxon>Betaproteobacteria</taxon>
        <taxon>Burkholderiales</taxon>
        <taxon>Burkholderiaceae</taxon>
        <taxon>Ralstonia</taxon>
        <taxon>Ralstonia solanacearum species complex</taxon>
    </lineage>
</organism>
<proteinExistence type="predicted"/>
<protein>
    <recommendedName>
        <fullName evidence="2">DUF1436 domain-containing protein</fullName>
    </recommendedName>
</protein>
<dbReference type="CDD" id="cd13445">
    <property type="entry name" value="CDI_inhibitor_EC869_like"/>
    <property type="match status" value="1"/>
</dbReference>
<sequence length="165" mass="18386">MEKIDAVANAYFNKDFFYICTMSQGILDYVDPDVAPHYLESGVNDAELGEALRSALRESKCVSAEDFQNLFKSGVIQNAERERVEWAMARYGYKTKRAMYKDMRCCWIKFQGGVVEIKPTFHKSMDCYTGLSNGGPGIIHVRDAVSDAELGAALREGFGRCAGAI</sequence>
<evidence type="ECO:0008006" key="2">
    <source>
        <dbReference type="Google" id="ProtNLM"/>
    </source>
</evidence>
<gene>
    <name evidence="1" type="ORF">RALSY_mp10807</name>
</gene>